<proteinExistence type="inferred from homology"/>
<dbReference type="InterPro" id="IPR013249">
    <property type="entry name" value="RNA_pol_sigma70_r4_t2"/>
</dbReference>
<dbReference type="InterPro" id="IPR014284">
    <property type="entry name" value="RNA_pol_sigma-70_dom"/>
</dbReference>
<feature type="domain" description="RNA polymerase sigma factor 70 region 4 type 2" evidence="6">
    <location>
        <begin position="110"/>
        <end position="161"/>
    </location>
</feature>
<accession>A0A7G8Q2W7</accession>
<comment type="similarity">
    <text evidence="1">Belongs to the sigma-70 factor family. ECF subfamily.</text>
</comment>
<dbReference type="Pfam" id="PF08281">
    <property type="entry name" value="Sigma70_r4_2"/>
    <property type="match status" value="1"/>
</dbReference>
<evidence type="ECO:0000256" key="3">
    <source>
        <dbReference type="ARBA" id="ARBA00023082"/>
    </source>
</evidence>
<dbReference type="InterPro" id="IPR013325">
    <property type="entry name" value="RNA_pol_sigma_r2"/>
</dbReference>
<dbReference type="NCBIfam" id="TIGR02937">
    <property type="entry name" value="sigma70-ECF"/>
    <property type="match status" value="1"/>
</dbReference>
<feature type="domain" description="RNA polymerase sigma-70 region 2" evidence="5">
    <location>
        <begin position="14"/>
        <end position="71"/>
    </location>
</feature>
<evidence type="ECO:0000256" key="1">
    <source>
        <dbReference type="ARBA" id="ARBA00010641"/>
    </source>
</evidence>
<dbReference type="InterPro" id="IPR013324">
    <property type="entry name" value="RNA_pol_sigma_r3/r4-like"/>
</dbReference>
<dbReference type="InterPro" id="IPR036388">
    <property type="entry name" value="WH-like_DNA-bd_sf"/>
</dbReference>
<dbReference type="SUPFAM" id="SSF88946">
    <property type="entry name" value="Sigma2 domain of RNA polymerase sigma factors"/>
    <property type="match status" value="1"/>
</dbReference>
<dbReference type="PANTHER" id="PTHR43133:SF45">
    <property type="entry name" value="RNA POLYMERASE ECF-TYPE SIGMA FACTOR"/>
    <property type="match status" value="1"/>
</dbReference>
<dbReference type="GO" id="GO:0016987">
    <property type="term" value="F:sigma factor activity"/>
    <property type="evidence" value="ECO:0007669"/>
    <property type="project" value="UniProtKB-KW"/>
</dbReference>
<dbReference type="EMBL" id="CP060412">
    <property type="protein sequence ID" value="QNK01125.1"/>
    <property type="molecule type" value="Genomic_DNA"/>
</dbReference>
<organism evidence="7 8">
    <name type="scientific">Dyella telluris</name>
    <dbReference type="NCBI Taxonomy" id="2763498"/>
    <lineage>
        <taxon>Bacteria</taxon>
        <taxon>Pseudomonadati</taxon>
        <taxon>Pseudomonadota</taxon>
        <taxon>Gammaproteobacteria</taxon>
        <taxon>Lysobacterales</taxon>
        <taxon>Rhodanobacteraceae</taxon>
        <taxon>Dyella</taxon>
    </lineage>
</organism>
<dbReference type="CDD" id="cd06171">
    <property type="entry name" value="Sigma70_r4"/>
    <property type="match status" value="1"/>
</dbReference>
<dbReference type="InterPro" id="IPR007627">
    <property type="entry name" value="RNA_pol_sigma70_r2"/>
</dbReference>
<evidence type="ECO:0000313" key="8">
    <source>
        <dbReference type="Proteomes" id="UP000515873"/>
    </source>
</evidence>
<keyword evidence="3" id="KW-0731">Sigma factor</keyword>
<evidence type="ECO:0000256" key="4">
    <source>
        <dbReference type="ARBA" id="ARBA00023163"/>
    </source>
</evidence>
<evidence type="ECO:0000256" key="2">
    <source>
        <dbReference type="ARBA" id="ARBA00023015"/>
    </source>
</evidence>
<evidence type="ECO:0000259" key="6">
    <source>
        <dbReference type="Pfam" id="PF08281"/>
    </source>
</evidence>
<dbReference type="AlphaFoldDB" id="A0A7G8Q2W7"/>
<dbReference type="PANTHER" id="PTHR43133">
    <property type="entry name" value="RNA POLYMERASE ECF-TYPE SIGMA FACTO"/>
    <property type="match status" value="1"/>
</dbReference>
<dbReference type="RefSeq" id="WP_187056587.1">
    <property type="nucleotide sequence ID" value="NZ_CP060412.1"/>
</dbReference>
<evidence type="ECO:0000259" key="5">
    <source>
        <dbReference type="Pfam" id="PF04542"/>
    </source>
</evidence>
<dbReference type="Proteomes" id="UP000515873">
    <property type="component" value="Chromosome"/>
</dbReference>
<dbReference type="SUPFAM" id="SSF88659">
    <property type="entry name" value="Sigma3 and sigma4 domains of RNA polymerase sigma factors"/>
    <property type="match status" value="1"/>
</dbReference>
<dbReference type="KEGG" id="dtl:H8F01_19015"/>
<keyword evidence="4" id="KW-0804">Transcription</keyword>
<name>A0A7G8Q2W7_9GAMM</name>
<dbReference type="Gene3D" id="1.10.1740.10">
    <property type="match status" value="1"/>
</dbReference>
<dbReference type="InterPro" id="IPR039425">
    <property type="entry name" value="RNA_pol_sigma-70-like"/>
</dbReference>
<keyword evidence="2" id="KW-0805">Transcription regulation</keyword>
<dbReference type="GO" id="GO:0003677">
    <property type="term" value="F:DNA binding"/>
    <property type="evidence" value="ECO:0007669"/>
    <property type="project" value="InterPro"/>
</dbReference>
<gene>
    <name evidence="7" type="ORF">H8F01_19015</name>
</gene>
<keyword evidence="8" id="KW-1185">Reference proteome</keyword>
<dbReference type="Pfam" id="PF04542">
    <property type="entry name" value="Sigma70_r2"/>
    <property type="match status" value="1"/>
</dbReference>
<sequence>MTGAGAVHQEFEALLREHAGLLSRIAASYEADPALRDDLLQDMAFALWRALPTWRGEAPLRAFIARVAHNRGATHVIGEVRRPPGESLSGDWMASCAGPEGHAEQEQRRVRLQDAVRRLPVSLRQAVTLALEGFSHAEIAETLGISANSVGVRLHRAKAALHTVLGEGA</sequence>
<dbReference type="Gene3D" id="1.10.10.10">
    <property type="entry name" value="Winged helix-like DNA-binding domain superfamily/Winged helix DNA-binding domain"/>
    <property type="match status" value="1"/>
</dbReference>
<reference evidence="7 8" key="1">
    <citation type="submission" date="2020-08" db="EMBL/GenBank/DDBJ databases">
        <title>Dyella sp. G9 isolated from forest soil.</title>
        <authorList>
            <person name="Fu J."/>
            <person name="Qiu L."/>
        </authorList>
    </citation>
    <scope>NUCLEOTIDE SEQUENCE [LARGE SCALE GENOMIC DNA]</scope>
    <source>
        <strain evidence="7 8">G9</strain>
    </source>
</reference>
<protein>
    <submittedName>
        <fullName evidence="7">Sigma-70 family RNA polymerase sigma factor</fullName>
    </submittedName>
</protein>
<evidence type="ECO:0000313" key="7">
    <source>
        <dbReference type="EMBL" id="QNK01125.1"/>
    </source>
</evidence>
<dbReference type="GO" id="GO:0006352">
    <property type="term" value="P:DNA-templated transcription initiation"/>
    <property type="evidence" value="ECO:0007669"/>
    <property type="project" value="InterPro"/>
</dbReference>